<name>A0A975H6V1_9FLAO</name>
<dbReference type="EMBL" id="CP071869">
    <property type="protein sequence ID" value="QTE22393.1"/>
    <property type="molecule type" value="Genomic_DNA"/>
</dbReference>
<evidence type="ECO:0000259" key="1">
    <source>
        <dbReference type="PROSITE" id="PS50943"/>
    </source>
</evidence>
<dbReference type="PANTHER" id="PTHR35894:SF5">
    <property type="entry name" value="MU-LIKE PROPHAGE FLUMU DNA TRANSPOSITION PROTEIN B"/>
    <property type="match status" value="1"/>
</dbReference>
<dbReference type="KEGG" id="pcea:J3359_16570"/>
<dbReference type="RefSeq" id="WP_208078192.1">
    <property type="nucleotide sequence ID" value="NZ_CP071869.1"/>
</dbReference>
<feature type="domain" description="HTH cro/C1-type" evidence="1">
    <location>
        <begin position="14"/>
        <end position="70"/>
    </location>
</feature>
<dbReference type="PANTHER" id="PTHR35894">
    <property type="entry name" value="GENERAL SECRETION PATHWAY PROTEIN A-RELATED"/>
    <property type="match status" value="1"/>
</dbReference>
<evidence type="ECO:0000313" key="2">
    <source>
        <dbReference type="EMBL" id="QTE22393.1"/>
    </source>
</evidence>
<dbReference type="AlphaFoldDB" id="A0A975H6V1"/>
<accession>A0A975H6V1</accession>
<dbReference type="PROSITE" id="PS50943">
    <property type="entry name" value="HTH_CROC1"/>
    <property type="match status" value="1"/>
</dbReference>
<dbReference type="InterPro" id="IPR001387">
    <property type="entry name" value="Cro/C1-type_HTH"/>
</dbReference>
<dbReference type="GO" id="GO:0003677">
    <property type="term" value="F:DNA binding"/>
    <property type="evidence" value="ECO:0007669"/>
    <property type="project" value="InterPro"/>
</dbReference>
<dbReference type="Gene3D" id="3.40.50.300">
    <property type="entry name" value="P-loop containing nucleotide triphosphate hydrolases"/>
    <property type="match status" value="1"/>
</dbReference>
<gene>
    <name evidence="2" type="ORF">J3359_16570</name>
</gene>
<dbReference type="InterPro" id="IPR049945">
    <property type="entry name" value="AAA_22"/>
</dbReference>
<dbReference type="SUPFAM" id="SSF47413">
    <property type="entry name" value="lambda repressor-like DNA-binding domains"/>
    <property type="match status" value="1"/>
</dbReference>
<evidence type="ECO:0000313" key="3">
    <source>
        <dbReference type="Proteomes" id="UP000663920"/>
    </source>
</evidence>
<dbReference type="GO" id="GO:0016887">
    <property type="term" value="F:ATP hydrolysis activity"/>
    <property type="evidence" value="ECO:0007669"/>
    <property type="project" value="InterPro"/>
</dbReference>
<dbReference type="Pfam" id="PF13401">
    <property type="entry name" value="AAA_22"/>
    <property type="match status" value="1"/>
</dbReference>
<dbReference type="SUPFAM" id="SSF52540">
    <property type="entry name" value="P-loop containing nucleoside triphosphate hydrolases"/>
    <property type="match status" value="1"/>
</dbReference>
<sequence>MKKQVIQQEVKTLVEAFLKIKEVSQNKMAEMLGVSPATITNLLNENWEKLNQSMLLKIRSFFDTKEWVAIETANFSTIQKSCNEAKMLHKMVGIIGYAGAGKTLALRNYYNNNSNTYMVTCSRAMRTKQFLNEILKGFGVNFLSSDFEMTKRIIDEMNKNSGTLLIIDEASKLSENALMYIQDIWDGVEDNAGIVLAGVEYLYTNIKKASDKNKIGMPEFYSRVSYWQKLNTPTKAEINTICEHNNITDEKLKRTLYRGANFRLIRNAIQNLKTI</sequence>
<dbReference type="InterPro" id="IPR052026">
    <property type="entry name" value="ExeA_AAA_ATPase_DNA-bind"/>
</dbReference>
<proteinExistence type="predicted"/>
<keyword evidence="3" id="KW-1185">Reference proteome</keyword>
<dbReference type="InterPro" id="IPR010982">
    <property type="entry name" value="Lambda_DNA-bd_dom_sf"/>
</dbReference>
<protein>
    <submittedName>
        <fullName evidence="2">AAA family ATPase</fullName>
    </submittedName>
</protein>
<dbReference type="Gene3D" id="1.10.260.40">
    <property type="entry name" value="lambda repressor-like DNA-binding domains"/>
    <property type="match status" value="1"/>
</dbReference>
<organism evidence="2 3">
    <name type="scientific">Polaribacter cellanae</name>
    <dbReference type="NCBI Taxonomy" id="2818493"/>
    <lineage>
        <taxon>Bacteria</taxon>
        <taxon>Pseudomonadati</taxon>
        <taxon>Bacteroidota</taxon>
        <taxon>Flavobacteriia</taxon>
        <taxon>Flavobacteriales</taxon>
        <taxon>Flavobacteriaceae</taxon>
    </lineage>
</organism>
<dbReference type="InterPro" id="IPR027417">
    <property type="entry name" value="P-loop_NTPase"/>
</dbReference>
<dbReference type="Proteomes" id="UP000663920">
    <property type="component" value="Chromosome"/>
</dbReference>
<reference evidence="2 3" key="1">
    <citation type="submission" date="2021-03" db="EMBL/GenBank/DDBJ databases">
        <title>Complete genome of Polaribacter_sp.SM13.</title>
        <authorList>
            <person name="Jeong S.W."/>
            <person name="Bae J.W."/>
        </authorList>
    </citation>
    <scope>NUCLEOTIDE SEQUENCE [LARGE SCALE GENOMIC DNA]</scope>
    <source>
        <strain evidence="2 3">SM13</strain>
    </source>
</reference>